<protein>
    <recommendedName>
        <fullName evidence="3">DNA-dependent protein kinase catalytic subunit</fullName>
        <ecNumber evidence="2">2.7.11.1</ecNumber>
    </recommendedName>
</protein>
<feature type="compositionally biased region" description="Basic and acidic residues" evidence="13">
    <location>
        <begin position="548"/>
        <end position="568"/>
    </location>
</feature>
<feature type="domain" description="FATC" evidence="16">
    <location>
        <begin position="4042"/>
        <end position="4074"/>
    </location>
</feature>
<dbReference type="GO" id="GO:0005730">
    <property type="term" value="C:nucleolus"/>
    <property type="evidence" value="ECO:0007669"/>
    <property type="project" value="UniProtKB-SubCell"/>
</dbReference>
<dbReference type="Proteomes" id="UP000001396">
    <property type="component" value="Unassembled WGS sequence"/>
</dbReference>
<dbReference type="GO" id="GO:0004677">
    <property type="term" value="F:DNA-dependent protein kinase activity"/>
    <property type="evidence" value="ECO:0007669"/>
    <property type="project" value="InterPro"/>
</dbReference>
<dbReference type="RefSeq" id="XP_020431777.1">
    <property type="nucleotide sequence ID" value="XM_020578350.1"/>
</dbReference>
<dbReference type="FunFam" id="1.10.1070.11:FF:000041">
    <property type="entry name" value="DNA-dependent protein kinase catalytic subunit"/>
    <property type="match status" value="1"/>
</dbReference>
<evidence type="ECO:0000256" key="3">
    <source>
        <dbReference type="ARBA" id="ARBA00018077"/>
    </source>
</evidence>
<feature type="compositionally biased region" description="Acidic residues" evidence="13">
    <location>
        <begin position="569"/>
        <end position="586"/>
    </location>
</feature>
<dbReference type="InterPro" id="IPR014009">
    <property type="entry name" value="PIK_FAT"/>
</dbReference>
<evidence type="ECO:0000259" key="14">
    <source>
        <dbReference type="PROSITE" id="PS50290"/>
    </source>
</evidence>
<dbReference type="PROSITE" id="PS51190">
    <property type="entry name" value="FATC"/>
    <property type="match status" value="1"/>
</dbReference>
<keyword evidence="18" id="KW-1185">Reference proteome</keyword>
<evidence type="ECO:0000313" key="17">
    <source>
        <dbReference type="EMBL" id="EFA79656.1"/>
    </source>
</evidence>
<evidence type="ECO:0000256" key="1">
    <source>
        <dbReference type="ARBA" id="ARBA00004604"/>
    </source>
</evidence>
<dbReference type="PROSITE" id="PS51189">
    <property type="entry name" value="FAT"/>
    <property type="match status" value="1"/>
</dbReference>
<dbReference type="PROSITE" id="PS00916">
    <property type="entry name" value="PI3_4_KINASE_2"/>
    <property type="match status" value="1"/>
</dbReference>
<evidence type="ECO:0000256" key="11">
    <source>
        <dbReference type="ARBA" id="ARBA00023204"/>
    </source>
</evidence>
<dbReference type="InterPro" id="IPR011009">
    <property type="entry name" value="Kinase-like_dom_sf"/>
</dbReference>
<dbReference type="InterPro" id="IPR045581">
    <property type="entry name" value="DNAPKcs_CC5"/>
</dbReference>
<dbReference type="Pfam" id="PF08163">
    <property type="entry name" value="DNAPKcs_CC3"/>
    <property type="match status" value="1"/>
</dbReference>
<dbReference type="SMART" id="SM01343">
    <property type="entry name" value="FATC"/>
    <property type="match status" value="1"/>
</dbReference>
<evidence type="ECO:0000259" key="15">
    <source>
        <dbReference type="PROSITE" id="PS51189"/>
    </source>
</evidence>
<dbReference type="InterPro" id="IPR003151">
    <property type="entry name" value="PIK-rel_kinase_FAT"/>
</dbReference>
<proteinExistence type="predicted"/>
<dbReference type="STRING" id="670386.D3BG64"/>
<comment type="caution">
    <text evidence="17">The sequence shown here is derived from an EMBL/GenBank/DDBJ whole genome shotgun (WGS) entry which is preliminary data.</text>
</comment>
<feature type="region of interest" description="Disordered" evidence="13">
    <location>
        <begin position="2596"/>
        <end position="2616"/>
    </location>
</feature>
<dbReference type="SUPFAM" id="SSF56112">
    <property type="entry name" value="Protein kinase-like (PK-like)"/>
    <property type="match status" value="1"/>
</dbReference>
<dbReference type="GO" id="GO:0000723">
    <property type="term" value="P:telomere maintenance"/>
    <property type="evidence" value="ECO:0007669"/>
    <property type="project" value="TreeGrafter"/>
</dbReference>
<evidence type="ECO:0000256" key="4">
    <source>
        <dbReference type="ARBA" id="ARBA00022527"/>
    </source>
</evidence>
<evidence type="ECO:0000256" key="6">
    <source>
        <dbReference type="ARBA" id="ARBA00022679"/>
    </source>
</evidence>
<dbReference type="Pfam" id="PF19704">
    <property type="entry name" value="DNAPKcs_CC5"/>
    <property type="match status" value="1"/>
</dbReference>
<dbReference type="FunFam" id="3.30.1010.10:FF:000013">
    <property type="entry name" value="Protein kinase, DNA-activated, catalytic subunit"/>
    <property type="match status" value="1"/>
</dbReference>
<dbReference type="PANTHER" id="PTHR11139:SF68">
    <property type="entry name" value="DNA-DEPENDENT PROTEIN KINASE CATALYTIC SUBUNIT"/>
    <property type="match status" value="1"/>
</dbReference>
<evidence type="ECO:0000256" key="7">
    <source>
        <dbReference type="ARBA" id="ARBA00022741"/>
    </source>
</evidence>
<dbReference type="PANTHER" id="PTHR11139">
    <property type="entry name" value="ATAXIA TELANGIECTASIA MUTATED ATM -RELATED"/>
    <property type="match status" value="1"/>
</dbReference>
<dbReference type="InterPro" id="IPR050517">
    <property type="entry name" value="DDR_Repair_Kinase"/>
</dbReference>
<comment type="subcellular location">
    <subcellularLocation>
        <location evidence="1">Nucleus</location>
        <location evidence="1">Nucleolus</location>
    </subcellularLocation>
</comment>
<dbReference type="OMA" id="PSPMCRE"/>
<dbReference type="EMBL" id="ADBJ01000033">
    <property type="protein sequence ID" value="EFA79656.1"/>
    <property type="molecule type" value="Genomic_DNA"/>
</dbReference>
<keyword evidence="12" id="KW-0539">Nucleus</keyword>
<evidence type="ECO:0000256" key="5">
    <source>
        <dbReference type="ARBA" id="ARBA00022553"/>
    </source>
</evidence>
<dbReference type="FunCoup" id="D3BG64">
    <property type="interactions" value="292"/>
</dbReference>
<dbReference type="CDD" id="cd05172">
    <property type="entry name" value="PIKKc_DNA-PK"/>
    <property type="match status" value="1"/>
</dbReference>
<gene>
    <name evidence="17" type="primary">dnapkcs</name>
    <name evidence="17" type="ORF">PPL_07515</name>
</gene>
<feature type="compositionally biased region" description="Polar residues" evidence="13">
    <location>
        <begin position="2672"/>
        <end position="2688"/>
    </location>
</feature>
<dbReference type="PROSITE" id="PS50290">
    <property type="entry name" value="PI3_4_KINASE_3"/>
    <property type="match status" value="1"/>
</dbReference>
<evidence type="ECO:0000313" key="18">
    <source>
        <dbReference type="Proteomes" id="UP000001396"/>
    </source>
</evidence>
<dbReference type="Pfam" id="PF00454">
    <property type="entry name" value="PI3_PI4_kinase"/>
    <property type="match status" value="1"/>
</dbReference>
<sequence length="4074" mass="466166">MFKNMNNVDSIYQRIDGYLVKLHQSVGGTTSTSTTATTATAAITSASGGNSNNFSAIDKDAFGANKHQGYDQAENQYTQPHLETDQIVQVASGRLCRTDQELLLQFTCGKLTQTVKAELLETVGLFTEYFTGIMFDKSAQLISIFMETLGSQLKSKTPETFLIKSSLLGLNSLLLNFSSDFISGSSKNVQLLYQYLYICLDPVSSSQRFDIPRAAMMVVQRHTSLFKQYLTEQSEKFFARLEEWCKHINKKNRDLAFNTIDSFLQQIANELTVGNRSIESDQATFKYFIRKFYSIFENNNSTPFDISIAIRGCGRFAAPVKAFIGEWELKSLLGSLFKFSEKLMVVKLENIDEIVMHLSSFINAFSNILFEIKDIEYWYMEHLEQAVATYFIIFPYLFTVQRERYYSAVNRLLSSLYHRPEFLKTLLGRIVRQGLLITFSKPHEALLPHLNTGDTPWYEVYKEVWYHLLHPKPSDISRGIQMEVEQHVVQQVKQEEGEKEKEKEKDSISISTSEDIIQLLYNEIVQTMITFIRKLDLSYSTKEEEEERQEKEKELKKQQVKDKDKGGEEEKEEEEQQEEEDVTMEDQQQDGLFNIGEDTLKPSTPKDIELFLNLVEFSKLFLARQHTNLLTRWIYIFGKEIIFGSRKYPLISGFYKLLHVLLKVAKKVNYFGFIDGSNKSSSLDANGGEDDSMEIDSGKSSIPADELENKRNCFKLFAKFLKEVEAASTQYKDELLASVIQLLLSVPKQLVNIPVLIPTLSTAFRLGLSYLKLGHVGLNTIEYWLSVLPEEVDAHLYAILPALSDYFLISTTNTSSSNQESANSKTGMLMGRGAAPRMNTKSIDFVDPKLLAQRTVVEEMQTRVIRILGKLGGQNYHLMGSVNLMAPGTESGVAWDTISRIQLQIPLGDLNGVSIYLDSVLPVIVTLATRSTHRQTKVVACELLHSIVLYMVGTNSGGSFHRLYRRVFPALLRLAVDVEVVARQLFSPLIMQLVHWFTKNVRAENDETMALLNSIIDAVNGEDGALREFGARALGEFASWSLKHAPTTKSTANEARSAFNFKSLLKRVYSLAAHPSAQTRMGAAASLLSLIRVMREDDNLISVFLFEIAHQVLLSMRLCGAVADEGDDTTTLEVEVGEKLQAVIDAVVRVIERRAELLNRTNNNRREHKDLADFVGWVFGEVGRMERRVRFTSIALFGRVVQLLPGQKRANIWIQHQVKQHGLAALIKMAEPPQTASAMPPKLDGNNHRHVEFWMRRLQASLAVYIWYFGEGFTDPVAISKDGSSRIISNAFYVFLSEYALVDQSHPAMASLTPREIDQFMTLKCQTLEHVYALFSMLLEKYNYSQVMETGGLQLLRVVGVSLLTPAVVGYRTIDNNNNASNSGNNKQVNELPLNLIVDRVCQLIVNQGDKYRDTLIGYLGEMISSSSCNLGEIGVLITTEGTDRLVSLINGYNILQKQSILDVTLKFAKLSLPAMTSTLFDYLNEHVDNITPAHLIVYKEILVFILSTGHIQPSKLLEYLLPPIKVLTKSTTTTTTTSSTITDKQLEEEEKRQQKQIEHQSNFYKTYHSELIEYISKNFESFSPLFIDRIVQTNHIDTILNDICIYKQTIQFNNTTDKQSKKNDMKSIMIPFLIKISSHLLKDVGKTTDKENIIEFTKNLINIDTPTFFETKEGYDFVYQLLINYLNRSNSLAFKNKALVLLPDLLLFPKHHNYNLIQEKLNEIVVYDFPLSSKDLTKGSPIYNEYITTIERFLNTLEITCNPMIIDTLLQVLKEQDHSHITHINQSIERFIVRTNDSQAKEVFSHCFAMFMSNDYQDELKITLIDKFCVPLIGHMKQQVLIQLFAQHLSSLMSIIQPLAPKYLATAIERKSSVVEKICCFKLTQQFYESLPATVIRDQVNPYFTGDKHDAKGTELTAAIMKAAHLAKSEKLATDEQHVTRVLATKYHGAAYSALASVVATTQTKETFFHVFFFKENKEKNEYLWENIIDLEQQYNFEPETNFQISSQLSSAVANSQSRDLKYLSSQYLQDSSLSQSLDVDTSSSTTSTSTTTTSNNNNLKIVASAMNMPIELDKINSNPSMQPMLKIIDIYQERFRESIDQSPNDMPKWMNELYLKVKNDTNLHPNILIFILKVIINRQQYFYRYHKQWTPILIEYVISNQTGGQGIHYFIRDIAMLLLSWPNIYQDQKLDQLDTLSKSNISKFINFLIQNSYCADRQILRNNLNILKLFVERWKGLFSVEKKSIVEALATPVTNFKSKARQVRSTALIQLSILLSNGYAAYDKENDSEISEFKFYQILIDCLTEYKELYDAASEICGMILQFNHKHNIQSVFEKLLKDKISSFLSQSDYQRALNCLYFIGLHHPSFILQFQLKLLNILPQLSNEIRLVAFNVIYWIADDIPELFIKLKSANLDSLIRIREEQTQIIILKILFKLIKNNYTTDQTLLQIINLLLDCRFNQSPNETCRLLYYDIFMWIHDYLEKDVIDQNQIRLTLLIGLSDDSEAVKRKLLEFWDTSKELSLSTVQRLMQLFEKMYTKETESQWLGYCCSLLLQLCTRSSDFTKLLFDKPLSECTFREYNLDASWQNRTSNMNPLFSSSQLDEESSQLPTFDGDNFGPRATQLPMFSLTQSSFSQFYPSGSSSSYSELSSSQEQSSSATTSTTFSVGSAPDSSQSGKAGNKRTVNNKPEDKAGTFKVPANIDPRVMEMRNRFKKKDNRTDGERNAAFARLAVKKSKDRDELMSRAKQARENQVTMFRKYRSGELPDIQIKLQEILRPLQSLCQMDHHVGTSVFSLLFTTIYQHCPRDQVNKFKSSCKQSIEKIIDSNATNSALILSLLKIVEKNLELTPSPASIASASNASGNHPMGIIVIESIIESLLPTKPSSKQYAQNQATISESWDHLRELYHALKEEDIVLGLLERQMGELPYTKRALEAELSNDWVAVLKAYDDGMAALESGQLAITPSARETSLWENGRLQCYESLREWSNLKANFIAYYPGGPQSVFEEQDEATRHEMMSHFLQYSLKVKENWPDLYQFMGSLTPSQHQYMESSFPGELAFLEITRSDFNRSQYYIQKFYRLFRDQWASTHPLALASRHRILQPIQKVVEVEEFLGLVTNDKRAIEVDKMEKLVSLWKTRYPSSFDDILVWDDLVSFRSVLLEKIYERFIGQNNNDEAKEDGVKNLLIRERAELYHQMSKGARKLGNIIVSEAYFRLAVKSYPKTRENDLAFPLVSSLIKIYCLKAKNSTTQVETLDRFIKALKFVESKSDEDSIKNNPDNLQRYKRLHGNIQWEIYQLDQKLGSNLVMENLKKNGLTSLSSLPTTRLSSELFSLAYQSYSQSIQLYDSNSNNNNDTHKSKSAYLQFGNFCDTELQRRGDQSEDSNRLAVSVVNSIMNAIKQEIPGAIEKFPRLLEIISQYEKAAKEFVERTKQIPCWMFIRWQSQMFPYLDTPQGPYILPILQEIASNYPQAIYFPFKISSEQFGPTAKKLTAKLEQTLKNPLIDTLISEFERLTHPEHRFKDYMETVKTMMKSTPINTSEIQKLGVEIYNDCFNPHTVRGDYNLKFAKEWDHHYSQHFSKDGSKLAKMDVKKLVELVADMSGKMAKTMKPSSTATMKLKDFSNWLVEFDRSNQLTEIELPGQYHGTSKPQPEIHIKISSFDPNLLVMGSLRKPKRIKIHGSDEQDYPFLIKGGEDLRLDQRIQQLFFVMNEILKRDPATSKRGLHIKTYQVVPMTGKVGIIEWLNDTKPLKEIIEDQMAVHQNVERSNVSLSRMEAYKIHNEWINSFGKYIKMANPPAGPLYQQMFMHSDRADAIKKQEKQHDKVPANLLQNGIWAISSSPESYLFIRNSFARSLATFSICSYIIGIGDRHLENFLISQKDGILIGIDFGHAFGTATQFLPIPELMPFRLTRQFTSFLMPLDSVGLLSHNMTHTLTAIQNNKDFLLSTMDVFVKEPLIDWIKLASRLGKEQGKGHKSVESWFPKEKVDIARRKLERWNPAYITSEELANSVHKGQIYEKSIQNVVKGDPKHNIRAKACQICSTAKEQVDCLIDQSTDPNILARAWAGWSSWI</sequence>
<dbReference type="Gene3D" id="1.10.1070.11">
    <property type="entry name" value="Phosphatidylinositol 3-/4-kinase, catalytic domain"/>
    <property type="match status" value="1"/>
</dbReference>
<dbReference type="Gene3D" id="3.30.1010.10">
    <property type="entry name" value="Phosphatidylinositol 3-kinase Catalytic Subunit, Chain A, domain 4"/>
    <property type="match status" value="1"/>
</dbReference>
<dbReference type="InterPro" id="IPR011989">
    <property type="entry name" value="ARM-like"/>
</dbReference>
<feature type="region of interest" description="Disordered" evidence="13">
    <location>
        <begin position="2646"/>
        <end position="2698"/>
    </location>
</feature>
<keyword evidence="6" id="KW-0808">Transferase</keyword>
<dbReference type="InterPro" id="IPR036940">
    <property type="entry name" value="PI3/4_kinase_cat_sf"/>
</dbReference>
<dbReference type="GO" id="GO:0005524">
    <property type="term" value="F:ATP binding"/>
    <property type="evidence" value="ECO:0007669"/>
    <property type="project" value="UniProtKB-KW"/>
</dbReference>
<keyword evidence="9 17" id="KW-0418">Kinase</keyword>
<dbReference type="InterPro" id="IPR018936">
    <property type="entry name" value="PI3/4_kinase_CS"/>
</dbReference>
<dbReference type="Pfam" id="PF20502">
    <property type="entry name" value="DNAPKcs_CC1-2"/>
    <property type="match status" value="1"/>
</dbReference>
<dbReference type="Pfam" id="PF02260">
    <property type="entry name" value="FATC"/>
    <property type="match status" value="1"/>
</dbReference>
<dbReference type="InterPro" id="IPR046803">
    <property type="entry name" value="DNAPKcs_CC1-2"/>
</dbReference>
<dbReference type="Pfam" id="PF20500">
    <property type="entry name" value="DNA-PKcs_N"/>
    <property type="match status" value="1"/>
</dbReference>
<feature type="domain" description="FAT" evidence="15">
    <location>
        <begin position="2855"/>
        <end position="3484"/>
    </location>
</feature>
<evidence type="ECO:0000256" key="2">
    <source>
        <dbReference type="ARBA" id="ARBA00012513"/>
    </source>
</evidence>
<evidence type="ECO:0000256" key="13">
    <source>
        <dbReference type="SAM" id="MobiDB-lite"/>
    </source>
</evidence>
<dbReference type="InParanoid" id="D3BG64"/>
<dbReference type="InterPro" id="IPR000403">
    <property type="entry name" value="PI3/4_kinase_cat_dom"/>
</dbReference>
<keyword evidence="8" id="KW-0227">DNA damage</keyword>
<dbReference type="InterPro" id="IPR003152">
    <property type="entry name" value="FATC_dom"/>
</dbReference>
<dbReference type="GO" id="GO:0006303">
    <property type="term" value="P:double-strand break repair via nonhomologous end joining"/>
    <property type="evidence" value="ECO:0007669"/>
    <property type="project" value="InterPro"/>
</dbReference>
<dbReference type="SMART" id="SM01344">
    <property type="entry name" value="NUC194"/>
    <property type="match status" value="1"/>
</dbReference>
<evidence type="ECO:0000256" key="12">
    <source>
        <dbReference type="ARBA" id="ARBA00023242"/>
    </source>
</evidence>
<dbReference type="InterPro" id="IPR012582">
    <property type="entry name" value="DNAPKcs_CC3"/>
</dbReference>
<evidence type="ECO:0000256" key="8">
    <source>
        <dbReference type="ARBA" id="ARBA00022763"/>
    </source>
</evidence>
<dbReference type="GeneID" id="31362996"/>
<dbReference type="EC" id="2.7.11.1" evidence="2"/>
<evidence type="ECO:0000256" key="10">
    <source>
        <dbReference type="ARBA" id="ARBA00022840"/>
    </source>
</evidence>
<keyword evidence="4" id="KW-0723">Serine/threonine-protein kinase</keyword>
<keyword evidence="11" id="KW-0234">DNA repair</keyword>
<organism evidence="17 18">
    <name type="scientific">Heterostelium pallidum (strain ATCC 26659 / Pp 5 / PN500)</name>
    <name type="common">Cellular slime mold</name>
    <name type="synonym">Polysphondylium pallidum</name>
    <dbReference type="NCBI Taxonomy" id="670386"/>
    <lineage>
        <taxon>Eukaryota</taxon>
        <taxon>Amoebozoa</taxon>
        <taxon>Evosea</taxon>
        <taxon>Eumycetozoa</taxon>
        <taxon>Dictyostelia</taxon>
        <taxon>Acytosteliales</taxon>
        <taxon>Acytosteliaceae</taxon>
        <taxon>Heterostelium</taxon>
    </lineage>
</organism>
<evidence type="ECO:0000259" key="16">
    <source>
        <dbReference type="PROSITE" id="PS51190"/>
    </source>
</evidence>
<name>D3BG64_HETP5</name>
<dbReference type="InterPro" id="IPR037706">
    <property type="entry name" value="DNA-PK_dom"/>
</dbReference>
<keyword evidence="10" id="KW-0067">ATP-binding</keyword>
<dbReference type="InterPro" id="IPR016024">
    <property type="entry name" value="ARM-type_fold"/>
</dbReference>
<accession>D3BG64</accession>
<feature type="compositionally biased region" description="Low complexity" evidence="13">
    <location>
        <begin position="2646"/>
        <end position="2670"/>
    </location>
</feature>
<reference evidence="17 18" key="1">
    <citation type="journal article" date="2011" name="Genome Res.">
        <title>Phylogeny-wide analysis of social amoeba genomes highlights ancient origins for complex intercellular communication.</title>
        <authorList>
            <person name="Heidel A.J."/>
            <person name="Lawal H.M."/>
            <person name="Felder M."/>
            <person name="Schilde C."/>
            <person name="Helps N.R."/>
            <person name="Tunggal B."/>
            <person name="Rivero F."/>
            <person name="John U."/>
            <person name="Schleicher M."/>
            <person name="Eichinger L."/>
            <person name="Platzer M."/>
            <person name="Noegel A.A."/>
            <person name="Schaap P."/>
            <person name="Gloeckner G."/>
        </authorList>
    </citation>
    <scope>NUCLEOTIDE SEQUENCE [LARGE SCALE GENOMIC DNA]</scope>
    <source>
        <strain evidence="18">ATCC 26659 / Pp 5 / PN500</strain>
    </source>
</reference>
<dbReference type="Pfam" id="PF02259">
    <property type="entry name" value="FAT"/>
    <property type="match status" value="1"/>
</dbReference>
<keyword evidence="7" id="KW-0547">Nucleotide-binding</keyword>
<evidence type="ECO:0000256" key="9">
    <source>
        <dbReference type="ARBA" id="ARBA00022777"/>
    </source>
</evidence>
<feature type="region of interest" description="Disordered" evidence="13">
    <location>
        <begin position="546"/>
        <end position="586"/>
    </location>
</feature>
<dbReference type="InterPro" id="IPR046804">
    <property type="entry name" value="DNA-PKcs_N"/>
</dbReference>
<keyword evidence="5" id="KW-0597">Phosphoprotein</keyword>
<dbReference type="Gene3D" id="1.25.10.10">
    <property type="entry name" value="Leucine-rich Repeat Variant"/>
    <property type="match status" value="1"/>
</dbReference>
<dbReference type="SUPFAM" id="SSF48371">
    <property type="entry name" value="ARM repeat"/>
    <property type="match status" value="3"/>
</dbReference>
<dbReference type="SMART" id="SM00146">
    <property type="entry name" value="PI3Kc"/>
    <property type="match status" value="1"/>
</dbReference>
<feature type="domain" description="PI3K/PI4K catalytic" evidence="14">
    <location>
        <begin position="3662"/>
        <end position="4000"/>
    </location>
</feature>